<evidence type="ECO:0000313" key="2">
    <source>
        <dbReference type="EMBL" id="KAJ8871138.1"/>
    </source>
</evidence>
<accession>A0ABQ9GGI4</accession>
<feature type="compositionally biased region" description="Basic residues" evidence="1">
    <location>
        <begin position="214"/>
        <end position="224"/>
    </location>
</feature>
<dbReference type="Proteomes" id="UP001159363">
    <property type="component" value="Chromosome 11"/>
</dbReference>
<protein>
    <submittedName>
        <fullName evidence="2">Uncharacterized protein</fullName>
    </submittedName>
</protein>
<feature type="compositionally biased region" description="Pro residues" evidence="1">
    <location>
        <begin position="89"/>
        <end position="102"/>
    </location>
</feature>
<gene>
    <name evidence="2" type="ORF">PR048_027442</name>
</gene>
<name>A0ABQ9GGI4_9NEOP</name>
<organism evidence="2 3">
    <name type="scientific">Dryococelus australis</name>
    <dbReference type="NCBI Taxonomy" id="614101"/>
    <lineage>
        <taxon>Eukaryota</taxon>
        <taxon>Metazoa</taxon>
        <taxon>Ecdysozoa</taxon>
        <taxon>Arthropoda</taxon>
        <taxon>Hexapoda</taxon>
        <taxon>Insecta</taxon>
        <taxon>Pterygota</taxon>
        <taxon>Neoptera</taxon>
        <taxon>Polyneoptera</taxon>
        <taxon>Phasmatodea</taxon>
        <taxon>Verophasmatodea</taxon>
        <taxon>Anareolatae</taxon>
        <taxon>Phasmatidae</taxon>
        <taxon>Eurycanthinae</taxon>
        <taxon>Dryococelus</taxon>
    </lineage>
</organism>
<sequence>MVVQFYSGITPVEFEVADKRVCGHSLPSYMIIKDTLSQRGRRETDMMEQRQNARAGNMDNSEKTRRSAASFGSNPAGTFKHSQLITTSPPFPEDPPPSPIPTPTRSHSDPRRFPRTSMNLIKTPLKSPPQFSPPLERVLLSPCMARHCSPRFRTSCDVIHSAGRDFVIWKLLSNSTRLSHDCTDKVRAFIKQGVIVSWTANKGSRSLLRGGGTSRRRTPNHKNRSQSSTTGESWPGGIVDQFYNFIHVLSPGKLSSALPTAPTIANWVRFQQFPSPPSRIFARAGRCLWLAGFLRDLPFTPPFHSGATPYSSRFTLIVFQHLDVKSHPNIFIRFSTACSSRNSRLGKYRKHHVENCSPPGFSQMGIVPDDAAVRRVFSGSPSFPRPFIPALLHPQPRFAFIGFQDLDVKGRPNLFTHSLTGHVVAPGLSNRFFDISALHPSFSL</sequence>
<proteinExistence type="predicted"/>
<reference evidence="2 3" key="1">
    <citation type="submission" date="2023-02" db="EMBL/GenBank/DDBJ databases">
        <title>LHISI_Scaffold_Assembly.</title>
        <authorList>
            <person name="Stuart O.P."/>
            <person name="Cleave R."/>
            <person name="Magrath M.J.L."/>
            <person name="Mikheyev A.S."/>
        </authorList>
    </citation>
    <scope>NUCLEOTIDE SEQUENCE [LARGE SCALE GENOMIC DNA]</scope>
    <source>
        <strain evidence="2">Daus_M_001</strain>
        <tissue evidence="2">Leg muscle</tissue>
    </source>
</reference>
<comment type="caution">
    <text evidence="2">The sequence shown here is derived from an EMBL/GenBank/DDBJ whole genome shotgun (WGS) entry which is preliminary data.</text>
</comment>
<keyword evidence="3" id="KW-1185">Reference proteome</keyword>
<feature type="region of interest" description="Disordered" evidence="1">
    <location>
        <begin position="40"/>
        <end position="115"/>
    </location>
</feature>
<feature type="compositionally biased region" description="Polar residues" evidence="1">
    <location>
        <begin position="70"/>
        <end position="85"/>
    </location>
</feature>
<evidence type="ECO:0000313" key="3">
    <source>
        <dbReference type="Proteomes" id="UP001159363"/>
    </source>
</evidence>
<feature type="region of interest" description="Disordered" evidence="1">
    <location>
        <begin position="206"/>
        <end position="233"/>
    </location>
</feature>
<evidence type="ECO:0000256" key="1">
    <source>
        <dbReference type="SAM" id="MobiDB-lite"/>
    </source>
</evidence>
<dbReference type="EMBL" id="JARBHB010000012">
    <property type="protein sequence ID" value="KAJ8871138.1"/>
    <property type="molecule type" value="Genomic_DNA"/>
</dbReference>